<accession>A0A5C6VXW4</accession>
<organism evidence="1 2">
    <name type="scientific">Metabacillus litoralis</name>
    <dbReference type="NCBI Taxonomy" id="152268"/>
    <lineage>
        <taxon>Bacteria</taxon>
        <taxon>Bacillati</taxon>
        <taxon>Bacillota</taxon>
        <taxon>Bacilli</taxon>
        <taxon>Bacillales</taxon>
        <taxon>Bacillaceae</taxon>
        <taxon>Metabacillus</taxon>
    </lineage>
</organism>
<dbReference type="Pfam" id="PF09148">
    <property type="entry name" value="DUF1934"/>
    <property type="match status" value="1"/>
</dbReference>
<sequence>MTESTPVSINVVSEIHNEKDHDIEKIEVATTGEYIEKGRSIYLRYNEKHELGSVRTTVKIGDDEVVVMRSGAVTMKQRFIQAIPTVTDYGTPFGKLQLQTFTHTLQFEKTELEDRLVILYDLQIDENEKHVHKLMISYKEDNK</sequence>
<dbReference type="InterPro" id="IPR012674">
    <property type="entry name" value="Calycin"/>
</dbReference>
<dbReference type="RefSeq" id="WP_146949697.1">
    <property type="nucleotide sequence ID" value="NZ_VOQF01000009.1"/>
</dbReference>
<dbReference type="SUPFAM" id="SSF50814">
    <property type="entry name" value="Lipocalins"/>
    <property type="match status" value="1"/>
</dbReference>
<dbReference type="Proteomes" id="UP000321363">
    <property type="component" value="Unassembled WGS sequence"/>
</dbReference>
<evidence type="ECO:0000313" key="1">
    <source>
        <dbReference type="EMBL" id="TXC89431.1"/>
    </source>
</evidence>
<reference evidence="1 2" key="1">
    <citation type="journal article" date="2005" name="Int. J. Syst. Evol. Microbiol.">
        <title>Bacillus litoralis sp. nov., isolated from a tidal flat of the Yellow Sea in Korea.</title>
        <authorList>
            <person name="Yoon J.H."/>
            <person name="Oh T.K."/>
        </authorList>
    </citation>
    <scope>NUCLEOTIDE SEQUENCE [LARGE SCALE GENOMIC DNA]</scope>
    <source>
        <strain evidence="1 2">SW-211</strain>
    </source>
</reference>
<dbReference type="EMBL" id="VOQF01000009">
    <property type="protein sequence ID" value="TXC89431.1"/>
    <property type="molecule type" value="Genomic_DNA"/>
</dbReference>
<dbReference type="Gene3D" id="2.40.128.20">
    <property type="match status" value="1"/>
</dbReference>
<comment type="caution">
    <text evidence="1">The sequence shown here is derived from an EMBL/GenBank/DDBJ whole genome shotgun (WGS) entry which is preliminary data.</text>
</comment>
<gene>
    <name evidence="1" type="ORF">FS935_16225</name>
</gene>
<keyword evidence="2" id="KW-1185">Reference proteome</keyword>
<dbReference type="AlphaFoldDB" id="A0A5C6VXW4"/>
<proteinExistence type="predicted"/>
<evidence type="ECO:0000313" key="2">
    <source>
        <dbReference type="Proteomes" id="UP000321363"/>
    </source>
</evidence>
<name>A0A5C6VXW4_9BACI</name>
<dbReference type="OrthoDB" id="2352933at2"/>
<dbReference type="InterPro" id="IPR015231">
    <property type="entry name" value="DUF1934"/>
</dbReference>
<protein>
    <submittedName>
        <fullName evidence="1">DUF1934 family protein</fullName>
    </submittedName>
</protein>